<dbReference type="GO" id="GO:0004619">
    <property type="term" value="F:phosphoglycerate mutase activity"/>
    <property type="evidence" value="ECO:0007669"/>
    <property type="project" value="UniProtKB-EC"/>
</dbReference>
<accession>A0A430ACY5</accession>
<evidence type="ECO:0000313" key="8">
    <source>
        <dbReference type="Proteomes" id="UP000287101"/>
    </source>
</evidence>
<gene>
    <name evidence="7" type="ORF">CBF31_03440</name>
</gene>
<evidence type="ECO:0000256" key="2">
    <source>
        <dbReference type="ARBA" id="ARBA00012028"/>
    </source>
</evidence>
<sequence>MYKSGYIFIKLFCGQWSFSMIYLIRHGETPLNYEKKFYGKLDVSLNQKGINQSLELQRKLSDISFTKVYTSDLNRTIETALLVTKIDEHSLIKMNKLSEKGFGLWEGLTANEIQEHYPNEWQSWLDEPFKVTPPEAEAFFSFKERVESGFCEILDSYKQHPEEDILVVAHLGVLRLVWQFIKPETCFWDIDIPQGTYAKITTSLKEIILEES</sequence>
<dbReference type="Proteomes" id="UP000287101">
    <property type="component" value="Unassembled WGS sequence"/>
</dbReference>
<proteinExistence type="inferred from homology"/>
<name>A0A430ACY5_9ENTE</name>
<comment type="similarity">
    <text evidence="1">Belongs to the phosphoglycerate mutase family. BPG-dependent PGAM subfamily.</text>
</comment>
<keyword evidence="3" id="KW-0324">Glycolysis</keyword>
<dbReference type="OrthoDB" id="9783269at2"/>
<protein>
    <recommendedName>
        <fullName evidence="2">phosphoglycerate mutase (2,3-diphosphoglycerate-dependent)</fullName>
        <ecNumber evidence="2">5.4.2.11</ecNumber>
    </recommendedName>
</protein>
<dbReference type="PROSITE" id="PS00175">
    <property type="entry name" value="PG_MUTASE"/>
    <property type="match status" value="1"/>
</dbReference>
<evidence type="ECO:0000256" key="3">
    <source>
        <dbReference type="ARBA" id="ARBA00023152"/>
    </source>
</evidence>
<dbReference type="SUPFAM" id="SSF53254">
    <property type="entry name" value="Phosphoglycerate mutase-like"/>
    <property type="match status" value="1"/>
</dbReference>
<dbReference type="PANTHER" id="PTHR11931">
    <property type="entry name" value="PHOSPHOGLYCERATE MUTASE"/>
    <property type="match status" value="1"/>
</dbReference>
<dbReference type="SMART" id="SM00855">
    <property type="entry name" value="PGAM"/>
    <property type="match status" value="1"/>
</dbReference>
<dbReference type="GO" id="GO:0005524">
    <property type="term" value="F:ATP binding"/>
    <property type="evidence" value="ECO:0007669"/>
    <property type="project" value="InterPro"/>
</dbReference>
<feature type="binding site" evidence="6">
    <location>
        <begin position="25"/>
        <end position="32"/>
    </location>
    <ligand>
        <name>substrate</name>
    </ligand>
</feature>
<dbReference type="AlphaFoldDB" id="A0A430ACY5"/>
<reference evidence="7 8" key="1">
    <citation type="submission" date="2017-05" db="EMBL/GenBank/DDBJ databases">
        <title>Vagococcus spp. assemblies.</title>
        <authorList>
            <person name="Gulvik C.A."/>
        </authorList>
    </citation>
    <scope>NUCLEOTIDE SEQUENCE [LARGE SCALE GENOMIC DNA]</scope>
    <source>
        <strain evidence="7 8">CCUG 41755</strain>
    </source>
</reference>
<dbReference type="GO" id="GO:0006003">
    <property type="term" value="P:fructose 2,6-bisphosphate metabolic process"/>
    <property type="evidence" value="ECO:0007669"/>
    <property type="project" value="InterPro"/>
</dbReference>
<feature type="active site" description="Proton donor/acceptor" evidence="5">
    <location>
        <position position="99"/>
    </location>
</feature>
<evidence type="ECO:0000256" key="4">
    <source>
        <dbReference type="ARBA" id="ARBA00023235"/>
    </source>
</evidence>
<dbReference type="GO" id="GO:0006096">
    <property type="term" value="P:glycolytic process"/>
    <property type="evidence" value="ECO:0007669"/>
    <property type="project" value="UniProtKB-KW"/>
</dbReference>
<comment type="caution">
    <text evidence="7">The sequence shown here is derived from an EMBL/GenBank/DDBJ whole genome shotgun (WGS) entry which is preliminary data.</text>
</comment>
<dbReference type="InterPro" id="IPR001345">
    <property type="entry name" value="PG/BPGM_mutase_AS"/>
</dbReference>
<dbReference type="Pfam" id="PF00300">
    <property type="entry name" value="His_Phos_1"/>
    <property type="match status" value="1"/>
</dbReference>
<dbReference type="EMBL" id="NGJY01000001">
    <property type="protein sequence ID" value="RSU05084.1"/>
    <property type="molecule type" value="Genomic_DNA"/>
</dbReference>
<dbReference type="PRINTS" id="PR00991">
    <property type="entry name" value="6PFRUCTKNASE"/>
</dbReference>
<feature type="binding site" evidence="6">
    <location>
        <position position="75"/>
    </location>
    <ligand>
        <name>substrate</name>
    </ligand>
</feature>
<evidence type="ECO:0000313" key="7">
    <source>
        <dbReference type="EMBL" id="RSU05084.1"/>
    </source>
</evidence>
<keyword evidence="8" id="KW-1185">Reference proteome</keyword>
<dbReference type="PIRSF" id="PIRSF000709">
    <property type="entry name" value="6PFK_2-Ptase"/>
    <property type="match status" value="1"/>
</dbReference>
<evidence type="ECO:0000256" key="5">
    <source>
        <dbReference type="PIRSR" id="PIRSR613078-1"/>
    </source>
</evidence>
<dbReference type="InterPro" id="IPR005952">
    <property type="entry name" value="Phosphogly_mut1"/>
</dbReference>
<dbReference type="Gene3D" id="3.40.50.1240">
    <property type="entry name" value="Phosphoglycerate mutase-like"/>
    <property type="match status" value="1"/>
</dbReference>
<dbReference type="EC" id="5.4.2.11" evidence="2"/>
<keyword evidence="4" id="KW-0413">Isomerase</keyword>
<dbReference type="CDD" id="cd07067">
    <property type="entry name" value="HP_PGM_like"/>
    <property type="match status" value="1"/>
</dbReference>
<feature type="active site" description="Tele-phosphohistidine intermediate" evidence="5">
    <location>
        <position position="26"/>
    </location>
</feature>
<dbReference type="InterPro" id="IPR003094">
    <property type="entry name" value="6Pfruct_kin"/>
</dbReference>
<evidence type="ECO:0000256" key="6">
    <source>
        <dbReference type="PIRSR" id="PIRSR613078-2"/>
    </source>
</evidence>
<organism evidence="7 8">
    <name type="scientific">Vagococcus fessus</name>
    <dbReference type="NCBI Taxonomy" id="120370"/>
    <lineage>
        <taxon>Bacteria</taxon>
        <taxon>Bacillati</taxon>
        <taxon>Bacillota</taxon>
        <taxon>Bacilli</taxon>
        <taxon>Lactobacillales</taxon>
        <taxon>Enterococcaceae</taxon>
        <taxon>Vagococcus</taxon>
    </lineage>
</organism>
<evidence type="ECO:0000256" key="1">
    <source>
        <dbReference type="ARBA" id="ARBA00006717"/>
    </source>
</evidence>
<dbReference type="InterPro" id="IPR013078">
    <property type="entry name" value="His_Pase_superF_clade-1"/>
</dbReference>
<dbReference type="InterPro" id="IPR029033">
    <property type="entry name" value="His_PPase_superfam"/>
</dbReference>